<dbReference type="EMBL" id="KV744876">
    <property type="protein sequence ID" value="OCK82850.1"/>
    <property type="molecule type" value="Genomic_DNA"/>
</dbReference>
<dbReference type="Proteomes" id="UP000250266">
    <property type="component" value="Unassembled WGS sequence"/>
</dbReference>
<name>A0A8E2JHI2_9PEZI</name>
<keyword evidence="1" id="KW-0732">Signal</keyword>
<sequence>MQFSLLTIATVLASTAAASYNATGTYGYHPTGTGGISPSITPFQGAAAPSTQLTGSVLGFAVAAGVALML</sequence>
<feature type="chain" id="PRO_5034703617" evidence="1">
    <location>
        <begin position="18"/>
        <end position="70"/>
    </location>
</feature>
<organism evidence="2 3">
    <name type="scientific">Lepidopterella palustris CBS 459.81</name>
    <dbReference type="NCBI Taxonomy" id="1314670"/>
    <lineage>
        <taxon>Eukaryota</taxon>
        <taxon>Fungi</taxon>
        <taxon>Dikarya</taxon>
        <taxon>Ascomycota</taxon>
        <taxon>Pezizomycotina</taxon>
        <taxon>Dothideomycetes</taxon>
        <taxon>Pleosporomycetidae</taxon>
        <taxon>Mytilinidiales</taxon>
        <taxon>Argynnaceae</taxon>
        <taxon>Lepidopterella</taxon>
    </lineage>
</organism>
<keyword evidence="3" id="KW-1185">Reference proteome</keyword>
<protein>
    <submittedName>
        <fullName evidence="2">Uncharacterized protein</fullName>
    </submittedName>
</protein>
<evidence type="ECO:0000313" key="2">
    <source>
        <dbReference type="EMBL" id="OCK82850.1"/>
    </source>
</evidence>
<feature type="signal peptide" evidence="1">
    <location>
        <begin position="1"/>
        <end position="17"/>
    </location>
</feature>
<proteinExistence type="predicted"/>
<reference evidence="2 3" key="1">
    <citation type="journal article" date="2016" name="Nat. Commun.">
        <title>Ectomycorrhizal ecology is imprinted in the genome of the dominant symbiotic fungus Cenococcum geophilum.</title>
        <authorList>
            <consortium name="DOE Joint Genome Institute"/>
            <person name="Peter M."/>
            <person name="Kohler A."/>
            <person name="Ohm R.A."/>
            <person name="Kuo A."/>
            <person name="Krutzmann J."/>
            <person name="Morin E."/>
            <person name="Arend M."/>
            <person name="Barry K.W."/>
            <person name="Binder M."/>
            <person name="Choi C."/>
            <person name="Clum A."/>
            <person name="Copeland A."/>
            <person name="Grisel N."/>
            <person name="Haridas S."/>
            <person name="Kipfer T."/>
            <person name="LaButti K."/>
            <person name="Lindquist E."/>
            <person name="Lipzen A."/>
            <person name="Maire R."/>
            <person name="Meier B."/>
            <person name="Mihaltcheva S."/>
            <person name="Molinier V."/>
            <person name="Murat C."/>
            <person name="Poggeler S."/>
            <person name="Quandt C.A."/>
            <person name="Sperisen C."/>
            <person name="Tritt A."/>
            <person name="Tisserant E."/>
            <person name="Crous P.W."/>
            <person name="Henrissat B."/>
            <person name="Nehls U."/>
            <person name="Egli S."/>
            <person name="Spatafora J.W."/>
            <person name="Grigoriev I.V."/>
            <person name="Martin F.M."/>
        </authorList>
    </citation>
    <scope>NUCLEOTIDE SEQUENCE [LARGE SCALE GENOMIC DNA]</scope>
    <source>
        <strain evidence="2 3">CBS 459.81</strain>
    </source>
</reference>
<dbReference type="AlphaFoldDB" id="A0A8E2JHI2"/>
<accession>A0A8E2JHI2</accession>
<evidence type="ECO:0000313" key="3">
    <source>
        <dbReference type="Proteomes" id="UP000250266"/>
    </source>
</evidence>
<gene>
    <name evidence="2" type="ORF">K432DRAFT_380029</name>
</gene>
<evidence type="ECO:0000256" key="1">
    <source>
        <dbReference type="SAM" id="SignalP"/>
    </source>
</evidence>